<evidence type="ECO:0000313" key="8">
    <source>
        <dbReference type="Proteomes" id="UP000198654"/>
    </source>
</evidence>
<dbReference type="PROSITE" id="PS50045">
    <property type="entry name" value="SIGMA54_INTERACT_4"/>
    <property type="match status" value="1"/>
</dbReference>
<dbReference type="Proteomes" id="UP000198654">
    <property type="component" value="Unassembled WGS sequence"/>
</dbReference>
<dbReference type="Pfam" id="PF25601">
    <property type="entry name" value="AAA_lid_14"/>
    <property type="match status" value="1"/>
</dbReference>
<dbReference type="InterPro" id="IPR025944">
    <property type="entry name" value="Sigma_54_int_dom_CS"/>
</dbReference>
<dbReference type="InterPro" id="IPR002197">
    <property type="entry name" value="HTH_Fis"/>
</dbReference>
<keyword evidence="2" id="KW-0067">ATP-binding</keyword>
<dbReference type="PROSITE" id="PS00676">
    <property type="entry name" value="SIGMA54_INTERACT_2"/>
    <property type="match status" value="1"/>
</dbReference>
<dbReference type="Gene3D" id="1.10.10.60">
    <property type="entry name" value="Homeodomain-like"/>
    <property type="match status" value="1"/>
</dbReference>
<reference evidence="7 8" key="1">
    <citation type="submission" date="2016-10" db="EMBL/GenBank/DDBJ databases">
        <authorList>
            <person name="de Groot N.N."/>
        </authorList>
    </citation>
    <scope>NUCLEOTIDE SEQUENCE [LARGE SCALE GENOMIC DNA]</scope>
    <source>
        <strain evidence="7 8">DSM 14789</strain>
    </source>
</reference>
<dbReference type="STRING" id="119000.SAMN05661010_03646"/>
<dbReference type="InterPro" id="IPR003593">
    <property type="entry name" value="AAA+_ATPase"/>
</dbReference>
<dbReference type="GO" id="GO:0043565">
    <property type="term" value="F:sequence-specific DNA binding"/>
    <property type="evidence" value="ECO:0007669"/>
    <property type="project" value="InterPro"/>
</dbReference>
<dbReference type="Gene3D" id="1.10.8.60">
    <property type="match status" value="1"/>
</dbReference>
<dbReference type="SUPFAM" id="SSF52540">
    <property type="entry name" value="P-loop containing nucleoside triphosphate hydrolases"/>
    <property type="match status" value="1"/>
</dbReference>
<evidence type="ECO:0000256" key="5">
    <source>
        <dbReference type="ARBA" id="ARBA00023163"/>
    </source>
</evidence>
<proteinExistence type="predicted"/>
<name>A0A1G9RDS0_9GAMM</name>
<dbReference type="Pfam" id="PF00158">
    <property type="entry name" value="Sigma54_activat"/>
    <property type="match status" value="1"/>
</dbReference>
<dbReference type="InterPro" id="IPR027417">
    <property type="entry name" value="P-loop_NTPase"/>
</dbReference>
<evidence type="ECO:0000256" key="2">
    <source>
        <dbReference type="ARBA" id="ARBA00022840"/>
    </source>
</evidence>
<accession>A0A1G9RDS0</accession>
<gene>
    <name evidence="7" type="ORF">SAMN05661010_03646</name>
</gene>
<dbReference type="GO" id="GO:0005524">
    <property type="term" value="F:ATP binding"/>
    <property type="evidence" value="ECO:0007669"/>
    <property type="project" value="UniProtKB-KW"/>
</dbReference>
<dbReference type="FunFam" id="3.40.50.300:FF:000006">
    <property type="entry name" value="DNA-binding transcriptional regulator NtrC"/>
    <property type="match status" value="1"/>
</dbReference>
<dbReference type="Gene3D" id="3.40.50.300">
    <property type="entry name" value="P-loop containing nucleotide triphosphate hydrolases"/>
    <property type="match status" value="1"/>
</dbReference>
<evidence type="ECO:0000313" key="7">
    <source>
        <dbReference type="EMBL" id="SDM20595.1"/>
    </source>
</evidence>
<keyword evidence="8" id="KW-1185">Reference proteome</keyword>
<dbReference type="InterPro" id="IPR002078">
    <property type="entry name" value="Sigma_54_int"/>
</dbReference>
<keyword evidence="5" id="KW-0804">Transcription</keyword>
<dbReference type="PROSITE" id="PS00688">
    <property type="entry name" value="SIGMA54_INTERACT_3"/>
    <property type="match status" value="1"/>
</dbReference>
<keyword evidence="3" id="KW-0805">Transcription regulation</keyword>
<keyword evidence="4" id="KW-0238">DNA-binding</keyword>
<dbReference type="GO" id="GO:0006355">
    <property type="term" value="P:regulation of DNA-templated transcription"/>
    <property type="evidence" value="ECO:0007669"/>
    <property type="project" value="InterPro"/>
</dbReference>
<evidence type="ECO:0000256" key="1">
    <source>
        <dbReference type="ARBA" id="ARBA00022741"/>
    </source>
</evidence>
<dbReference type="CDD" id="cd00009">
    <property type="entry name" value="AAA"/>
    <property type="match status" value="1"/>
</dbReference>
<keyword evidence="1" id="KW-0547">Nucleotide-binding</keyword>
<dbReference type="RefSeq" id="WP_089730699.1">
    <property type="nucleotide sequence ID" value="NZ_FNGI01000014.1"/>
</dbReference>
<dbReference type="AlphaFoldDB" id="A0A1G9RDS0"/>
<evidence type="ECO:0000259" key="6">
    <source>
        <dbReference type="PROSITE" id="PS50045"/>
    </source>
</evidence>
<dbReference type="PANTHER" id="PTHR32071">
    <property type="entry name" value="TRANSCRIPTIONAL REGULATORY PROTEIN"/>
    <property type="match status" value="1"/>
</dbReference>
<dbReference type="OrthoDB" id="9804019at2"/>
<dbReference type="InterPro" id="IPR058031">
    <property type="entry name" value="AAA_lid_NorR"/>
</dbReference>
<dbReference type="PANTHER" id="PTHR32071:SF117">
    <property type="entry name" value="PTS-DEPENDENT DIHYDROXYACETONE KINASE OPERON REGULATORY PROTEIN-RELATED"/>
    <property type="match status" value="1"/>
</dbReference>
<dbReference type="Pfam" id="PF02954">
    <property type="entry name" value="HTH_8"/>
    <property type="match status" value="1"/>
</dbReference>
<dbReference type="SMART" id="SM00382">
    <property type="entry name" value="AAA"/>
    <property type="match status" value="1"/>
</dbReference>
<dbReference type="InterPro" id="IPR009057">
    <property type="entry name" value="Homeodomain-like_sf"/>
</dbReference>
<organism evidence="7 8">
    <name type="scientific">Modicisalibacter muralis</name>
    <dbReference type="NCBI Taxonomy" id="119000"/>
    <lineage>
        <taxon>Bacteria</taxon>
        <taxon>Pseudomonadati</taxon>
        <taxon>Pseudomonadota</taxon>
        <taxon>Gammaproteobacteria</taxon>
        <taxon>Oceanospirillales</taxon>
        <taxon>Halomonadaceae</taxon>
        <taxon>Modicisalibacter</taxon>
    </lineage>
</organism>
<feature type="domain" description="Sigma-54 factor interaction" evidence="6">
    <location>
        <begin position="22"/>
        <end position="251"/>
    </location>
</feature>
<dbReference type="SUPFAM" id="SSF46689">
    <property type="entry name" value="Homeodomain-like"/>
    <property type="match status" value="1"/>
</dbReference>
<sequence>MQPMYLSSAISQFENEQPPGKFIGTSASMKRLYQSLRLIAGSDAPVFIMGESGTGKELCAEALHKCSARRQAPFVAVNCAAIPADLLETQLFGHLKGAFTGALCDQQGYAVAAHGGTLFLDEIGELGWEMQSKLLRFLQTGAVVPVGATSARSIDCRIICATNANPAELIEQGRFREDLYYRLHVIPVTLPPLRDRDRDVIDIAHALLVRFAEEERKAFQRLSPTAEQALLRYSWPGNVRELENVLRRAIVMHDGDTLTEAMLHLPVAMLKIQAVSRRNSTTSCPLWMVERDAIEQAISECGGNVPRAAALLEVAPSTLYRKRLGWK</sequence>
<dbReference type="InterPro" id="IPR025943">
    <property type="entry name" value="Sigma_54_int_dom_ATP-bd_2"/>
</dbReference>
<evidence type="ECO:0000256" key="3">
    <source>
        <dbReference type="ARBA" id="ARBA00023015"/>
    </source>
</evidence>
<dbReference type="EMBL" id="FNGI01000014">
    <property type="protein sequence ID" value="SDM20595.1"/>
    <property type="molecule type" value="Genomic_DNA"/>
</dbReference>
<evidence type="ECO:0000256" key="4">
    <source>
        <dbReference type="ARBA" id="ARBA00023125"/>
    </source>
</evidence>
<protein>
    <submittedName>
        <fullName evidence="7">Two-component system, repressor protein LuxO</fullName>
    </submittedName>
</protein>